<protein>
    <submittedName>
        <fullName evidence="2">Uncharacterized protein</fullName>
    </submittedName>
</protein>
<sequence length="67" mass="7488">MSKFLKTMLFWVLIFPILATAISILITYFRGAPIEASSYLSNLLGFAVGGIVIGFVMFNVQKLKEEK</sequence>
<feature type="transmembrane region" description="Helical" evidence="1">
    <location>
        <begin position="7"/>
        <end position="29"/>
    </location>
</feature>
<accession>A0A1S2LFJ8</accession>
<keyword evidence="1" id="KW-1133">Transmembrane helix</keyword>
<dbReference type="EMBL" id="MLQQ01000031">
    <property type="protein sequence ID" value="OIJ11302.1"/>
    <property type="molecule type" value="Genomic_DNA"/>
</dbReference>
<feature type="transmembrane region" description="Helical" evidence="1">
    <location>
        <begin position="41"/>
        <end position="60"/>
    </location>
</feature>
<name>A0A1S2LFJ8_9BACI</name>
<dbReference type="RefSeq" id="WP_071313672.1">
    <property type="nucleotide sequence ID" value="NZ_MLQQ01000031.1"/>
</dbReference>
<keyword evidence="1" id="KW-0472">Membrane</keyword>
<keyword evidence="3" id="KW-1185">Reference proteome</keyword>
<proteinExistence type="predicted"/>
<dbReference type="Proteomes" id="UP000180098">
    <property type="component" value="Unassembled WGS sequence"/>
</dbReference>
<evidence type="ECO:0000313" key="2">
    <source>
        <dbReference type="EMBL" id="OIJ11302.1"/>
    </source>
</evidence>
<dbReference type="AlphaFoldDB" id="A0A1S2LFJ8"/>
<organism evidence="2 3">
    <name type="scientific">Anaerobacillus arseniciselenatis</name>
    <dbReference type="NCBI Taxonomy" id="85682"/>
    <lineage>
        <taxon>Bacteria</taxon>
        <taxon>Bacillati</taxon>
        <taxon>Bacillota</taxon>
        <taxon>Bacilli</taxon>
        <taxon>Bacillales</taxon>
        <taxon>Bacillaceae</taxon>
        <taxon>Anaerobacillus</taxon>
    </lineage>
</organism>
<dbReference type="OrthoDB" id="2721708at2"/>
<reference evidence="2 3" key="1">
    <citation type="submission" date="2016-10" db="EMBL/GenBank/DDBJ databases">
        <title>Draft genome sequences of four alkaliphilic bacteria belonging to the Anaerobacillus genus.</title>
        <authorList>
            <person name="Bassil N.M."/>
            <person name="Lloyd J.R."/>
        </authorList>
    </citation>
    <scope>NUCLEOTIDE SEQUENCE [LARGE SCALE GENOMIC DNA]</scope>
    <source>
        <strain evidence="2 3">DSM 15340</strain>
    </source>
</reference>
<gene>
    <name evidence="2" type="ORF">BKP35_12380</name>
</gene>
<comment type="caution">
    <text evidence="2">The sequence shown here is derived from an EMBL/GenBank/DDBJ whole genome shotgun (WGS) entry which is preliminary data.</text>
</comment>
<keyword evidence="1" id="KW-0812">Transmembrane</keyword>
<evidence type="ECO:0000313" key="3">
    <source>
        <dbReference type="Proteomes" id="UP000180098"/>
    </source>
</evidence>
<evidence type="ECO:0000256" key="1">
    <source>
        <dbReference type="SAM" id="Phobius"/>
    </source>
</evidence>